<dbReference type="Proteomes" id="UP000248806">
    <property type="component" value="Unassembled WGS sequence"/>
</dbReference>
<organism evidence="4 5">
    <name type="scientific">Thermosporothrix hazakensis</name>
    <dbReference type="NCBI Taxonomy" id="644383"/>
    <lineage>
        <taxon>Bacteria</taxon>
        <taxon>Bacillati</taxon>
        <taxon>Chloroflexota</taxon>
        <taxon>Ktedonobacteria</taxon>
        <taxon>Ktedonobacterales</taxon>
        <taxon>Thermosporotrichaceae</taxon>
        <taxon>Thermosporothrix</taxon>
    </lineage>
</organism>
<keyword evidence="5" id="KW-1185">Reference proteome</keyword>
<dbReference type="InterPro" id="IPR008927">
    <property type="entry name" value="6-PGluconate_DH-like_C_sf"/>
</dbReference>
<evidence type="ECO:0000259" key="3">
    <source>
        <dbReference type="Pfam" id="PF00725"/>
    </source>
</evidence>
<proteinExistence type="inferred from homology"/>
<gene>
    <name evidence="4" type="ORF">EI42_01157</name>
</gene>
<name>A0A326UB65_THEHA</name>
<dbReference type="InterPro" id="IPR006180">
    <property type="entry name" value="3-OHacyl-CoA_DH_CS"/>
</dbReference>
<dbReference type="AlphaFoldDB" id="A0A326UB65"/>
<feature type="domain" description="3-hydroxyacyl-CoA dehydrogenase C-terminal" evidence="3">
    <location>
        <begin position="24"/>
        <end position="92"/>
    </location>
</feature>
<dbReference type="InterPro" id="IPR006108">
    <property type="entry name" value="3HC_DH_C"/>
</dbReference>
<dbReference type="GO" id="GO:0006631">
    <property type="term" value="P:fatty acid metabolic process"/>
    <property type="evidence" value="ECO:0007669"/>
    <property type="project" value="InterPro"/>
</dbReference>
<dbReference type="EMBL" id="QKUF01000002">
    <property type="protein sequence ID" value="PZW34320.1"/>
    <property type="molecule type" value="Genomic_DNA"/>
</dbReference>
<dbReference type="PANTHER" id="PTHR48075">
    <property type="entry name" value="3-HYDROXYACYL-COA DEHYDROGENASE FAMILY PROTEIN"/>
    <property type="match status" value="1"/>
</dbReference>
<dbReference type="PROSITE" id="PS00067">
    <property type="entry name" value="3HCDH"/>
    <property type="match status" value="1"/>
</dbReference>
<dbReference type="Gene3D" id="1.10.1040.10">
    <property type="entry name" value="N-(1-d-carboxylethyl)-l-norvaline Dehydrogenase, domain 2"/>
    <property type="match status" value="1"/>
</dbReference>
<sequence length="161" mass="17574">MDEAVAFYAALGKKPRVLRKEIPGFVANRLQAALFRECVYLVSEGVVTLDELDDIVTNSIGLRWATGGPFLSFHLGGGPGGLPAFIKHLGPGLEKRWESQSEEMVHLDDEFVRLVTDQVENSFGAVPYEALETERDQKEIAIVRSLAALAASKGTGEKSNE</sequence>
<dbReference type="PANTHER" id="PTHR48075:SF5">
    <property type="entry name" value="3-HYDROXYBUTYRYL-COA DEHYDROGENASE"/>
    <property type="match status" value="1"/>
</dbReference>
<evidence type="ECO:0000313" key="4">
    <source>
        <dbReference type="EMBL" id="PZW34320.1"/>
    </source>
</evidence>
<comment type="pathway">
    <text evidence="1">Lipid metabolism; butanoate metabolism.</text>
</comment>
<reference evidence="4 5" key="1">
    <citation type="submission" date="2018-06" db="EMBL/GenBank/DDBJ databases">
        <title>Genomic Encyclopedia of Archaeal and Bacterial Type Strains, Phase II (KMG-II): from individual species to whole genera.</title>
        <authorList>
            <person name="Goeker M."/>
        </authorList>
    </citation>
    <scope>NUCLEOTIDE SEQUENCE [LARGE SCALE GENOMIC DNA]</scope>
    <source>
        <strain evidence="4 5">ATCC BAA-1881</strain>
    </source>
</reference>
<dbReference type="InterPro" id="IPR013328">
    <property type="entry name" value="6PGD_dom2"/>
</dbReference>
<comment type="caution">
    <text evidence="4">The sequence shown here is derived from an EMBL/GenBank/DDBJ whole genome shotgun (WGS) entry which is preliminary data.</text>
</comment>
<evidence type="ECO:0000256" key="2">
    <source>
        <dbReference type="ARBA" id="ARBA00009463"/>
    </source>
</evidence>
<dbReference type="Pfam" id="PF00725">
    <property type="entry name" value="3HCDH"/>
    <property type="match status" value="1"/>
</dbReference>
<accession>A0A326UB65</accession>
<dbReference type="RefSeq" id="WP_211326041.1">
    <property type="nucleotide sequence ID" value="NZ_BIFX01000001.1"/>
</dbReference>
<dbReference type="GO" id="GO:0016616">
    <property type="term" value="F:oxidoreductase activity, acting on the CH-OH group of donors, NAD or NADP as acceptor"/>
    <property type="evidence" value="ECO:0007669"/>
    <property type="project" value="InterPro"/>
</dbReference>
<dbReference type="SUPFAM" id="SSF48179">
    <property type="entry name" value="6-phosphogluconate dehydrogenase C-terminal domain-like"/>
    <property type="match status" value="1"/>
</dbReference>
<protein>
    <submittedName>
        <fullName evidence="4">Ketoreductase RED1</fullName>
    </submittedName>
</protein>
<comment type="similarity">
    <text evidence="2">Belongs to the 3-hydroxyacyl-CoA dehydrogenase family.</text>
</comment>
<evidence type="ECO:0000256" key="1">
    <source>
        <dbReference type="ARBA" id="ARBA00005086"/>
    </source>
</evidence>
<evidence type="ECO:0000313" key="5">
    <source>
        <dbReference type="Proteomes" id="UP000248806"/>
    </source>
</evidence>